<dbReference type="Proteomes" id="UP000256629">
    <property type="component" value="Unassembled WGS sequence"/>
</dbReference>
<dbReference type="RefSeq" id="WP_116040174.1">
    <property type="nucleotide sequence ID" value="NZ_QRDX01000003.1"/>
</dbReference>
<dbReference type="OrthoDB" id="608366at2"/>
<dbReference type="Pfam" id="PF19263">
    <property type="entry name" value="DUF5906"/>
    <property type="match status" value="1"/>
</dbReference>
<dbReference type="Gene3D" id="3.40.50.300">
    <property type="entry name" value="P-loop containing nucleotide triphosphate hydrolases"/>
    <property type="match status" value="1"/>
</dbReference>
<dbReference type="EMBL" id="QRDX01000003">
    <property type="protein sequence ID" value="RED48795.1"/>
    <property type="molecule type" value="Genomic_DNA"/>
</dbReference>
<name>A0A3D9HHD3_9FLAO</name>
<evidence type="ECO:0000259" key="1">
    <source>
        <dbReference type="Pfam" id="PF19263"/>
    </source>
</evidence>
<organism evidence="2 3">
    <name type="scientific">Seonamhaeicola aphaedonensis</name>
    <dbReference type="NCBI Taxonomy" id="1461338"/>
    <lineage>
        <taxon>Bacteria</taxon>
        <taxon>Pseudomonadati</taxon>
        <taxon>Bacteroidota</taxon>
        <taxon>Flavobacteriia</taxon>
        <taxon>Flavobacteriales</taxon>
        <taxon>Flavobacteriaceae</taxon>
    </lineage>
</organism>
<reference evidence="2 3" key="1">
    <citation type="submission" date="2018-07" db="EMBL/GenBank/DDBJ databases">
        <title>Genomic Encyclopedia of Type Strains, Phase III (KMG-III): the genomes of soil and plant-associated and newly described type strains.</title>
        <authorList>
            <person name="Whitman W."/>
        </authorList>
    </citation>
    <scope>NUCLEOTIDE SEQUENCE [LARGE SCALE GENOMIC DNA]</scope>
    <source>
        <strain evidence="2 3">CECT 8487</strain>
    </source>
</reference>
<dbReference type="SUPFAM" id="SSF52540">
    <property type="entry name" value="P-loop containing nucleoside triphosphate hydrolases"/>
    <property type="match status" value="1"/>
</dbReference>
<evidence type="ECO:0000313" key="3">
    <source>
        <dbReference type="Proteomes" id="UP000256629"/>
    </source>
</evidence>
<evidence type="ECO:0000313" key="2">
    <source>
        <dbReference type="EMBL" id="RED48795.1"/>
    </source>
</evidence>
<protein>
    <recommendedName>
        <fullName evidence="1">NrS-1 polymerase-like helicase domain-containing protein</fullName>
    </recommendedName>
</protein>
<dbReference type="InterPro" id="IPR045455">
    <property type="entry name" value="NrS-1_pol-like_helicase"/>
</dbReference>
<accession>A0A3D9HHD3</accession>
<gene>
    <name evidence="2" type="ORF">DFQ02_103125</name>
</gene>
<feature type="domain" description="NrS-1 polymerase-like helicase" evidence="1">
    <location>
        <begin position="156"/>
        <end position="257"/>
    </location>
</feature>
<dbReference type="InterPro" id="IPR027417">
    <property type="entry name" value="P-loop_NTPase"/>
</dbReference>
<sequence length="432" mass="51128">MNTNTHNPNNRSNDQVKVNKNNPQFFEYEHSPIKNFMRVGHDYFEKIYKTDRYGIIRQELKVRKKSELISDFGQELVKQIKKYKDFILVPDNINYKEVISDCYNLYQPFTHKPLEGDWKWTKIFLEHVFGEQYHIGLQYIQALYQNPDKTLPILVLVSKERETGKSTFIDWLTSLFGSNMIIIDSKHLLSNHNAIIARANIIAIEETFIDNPKLMESIKALSTQKTITVNPKYVQTYTSPFFGKIIMASNNERTFIKIEEEEIRYFIRKLTKPKITNFNILDDIINETPAFVFSLNSLPKLNWNRSRQLFTKDELQNDFLSKVKDESKSRLYHELYEIFANEFNTNSKNRLHVLYTLKEIKEAWFNNNPKVDSTEIRKVLTDEFGFNNHKNTIRYGLQNQKIGKPYIIERSFFENDIININENLPPPPPIMP</sequence>
<dbReference type="AlphaFoldDB" id="A0A3D9HHD3"/>
<comment type="caution">
    <text evidence="2">The sequence shown here is derived from an EMBL/GenBank/DDBJ whole genome shotgun (WGS) entry which is preliminary data.</text>
</comment>
<keyword evidence="3" id="KW-1185">Reference proteome</keyword>
<proteinExistence type="predicted"/>